<dbReference type="Proteomes" id="UP000037035">
    <property type="component" value="Unassembled WGS sequence"/>
</dbReference>
<protein>
    <submittedName>
        <fullName evidence="2">Uncharacterized protein</fullName>
    </submittedName>
</protein>
<evidence type="ECO:0000313" key="2">
    <source>
        <dbReference type="EMBL" id="KNZ52247.1"/>
    </source>
</evidence>
<dbReference type="EMBL" id="LAVV01008654">
    <property type="protein sequence ID" value="KNZ52247.1"/>
    <property type="molecule type" value="Genomic_DNA"/>
</dbReference>
<name>A0A0L6UVF8_9BASI</name>
<feature type="signal peptide" evidence="1">
    <location>
        <begin position="1"/>
        <end position="22"/>
    </location>
</feature>
<dbReference type="VEuPathDB" id="FungiDB:VP01_3637g1"/>
<gene>
    <name evidence="2" type="ORF">VP01_3637g1</name>
</gene>
<keyword evidence="3" id="KW-1185">Reference proteome</keyword>
<reference evidence="2 3" key="1">
    <citation type="submission" date="2015-08" db="EMBL/GenBank/DDBJ databases">
        <title>Next Generation Sequencing and Analysis of the Genome of Puccinia sorghi L Schw, the Causal Agent of Maize Common Rust.</title>
        <authorList>
            <person name="Rochi L."/>
            <person name="Burguener G."/>
            <person name="Darino M."/>
            <person name="Turjanski A."/>
            <person name="Kreff E."/>
            <person name="Dieguez M.J."/>
            <person name="Sacco F."/>
        </authorList>
    </citation>
    <scope>NUCLEOTIDE SEQUENCE [LARGE SCALE GENOMIC DNA]</scope>
    <source>
        <strain evidence="2 3">RO10H11247</strain>
    </source>
</reference>
<evidence type="ECO:0000313" key="3">
    <source>
        <dbReference type="Proteomes" id="UP000037035"/>
    </source>
</evidence>
<feature type="chain" id="PRO_5005568075" evidence="1">
    <location>
        <begin position="23"/>
        <end position="124"/>
    </location>
</feature>
<accession>A0A0L6UVF8</accession>
<proteinExistence type="predicted"/>
<comment type="caution">
    <text evidence="2">The sequence shown here is derived from an EMBL/GenBank/DDBJ whole genome shotgun (WGS) entry which is preliminary data.</text>
</comment>
<evidence type="ECO:0000256" key="1">
    <source>
        <dbReference type="SAM" id="SignalP"/>
    </source>
</evidence>
<keyword evidence="1" id="KW-0732">Signal</keyword>
<dbReference type="AlphaFoldDB" id="A0A0L6UVF8"/>
<organism evidence="2 3">
    <name type="scientific">Puccinia sorghi</name>
    <dbReference type="NCBI Taxonomy" id="27349"/>
    <lineage>
        <taxon>Eukaryota</taxon>
        <taxon>Fungi</taxon>
        <taxon>Dikarya</taxon>
        <taxon>Basidiomycota</taxon>
        <taxon>Pucciniomycotina</taxon>
        <taxon>Pucciniomycetes</taxon>
        <taxon>Pucciniales</taxon>
        <taxon>Pucciniaceae</taxon>
        <taxon>Puccinia</taxon>
    </lineage>
</organism>
<sequence>MRFFALITLLALFLIQSQTAHADFMCDDGRYPNAKVGFCAIRNPQGPQYLVKAANVVNQVSRTFTCSQTTILGEAPSWRWCCSKSPAPFSSSSDVNPVYQYTTRDVLLYCYSRDGPPGTVKISL</sequence>